<protein>
    <submittedName>
        <fullName evidence="3">Uncharacterized protein</fullName>
    </submittedName>
</protein>
<proteinExistence type="predicted"/>
<feature type="transmembrane region" description="Helical" evidence="2">
    <location>
        <begin position="604"/>
        <end position="632"/>
    </location>
</feature>
<accession>A0ABD3MWA0</accession>
<comment type="caution">
    <text evidence="3">The sequence shown here is derived from an EMBL/GenBank/DDBJ whole genome shotgun (WGS) entry which is preliminary data.</text>
</comment>
<keyword evidence="2" id="KW-0812">Transmembrane</keyword>
<feature type="compositionally biased region" description="Polar residues" evidence="1">
    <location>
        <begin position="578"/>
        <end position="590"/>
    </location>
</feature>
<keyword evidence="2" id="KW-1133">Transmembrane helix</keyword>
<evidence type="ECO:0000256" key="1">
    <source>
        <dbReference type="SAM" id="MobiDB-lite"/>
    </source>
</evidence>
<dbReference type="Proteomes" id="UP001530400">
    <property type="component" value="Unassembled WGS sequence"/>
</dbReference>
<keyword evidence="4" id="KW-1185">Reference proteome</keyword>
<dbReference type="EMBL" id="JALLPJ020001351">
    <property type="protein sequence ID" value="KAL3768229.1"/>
    <property type="molecule type" value="Genomic_DNA"/>
</dbReference>
<feature type="compositionally biased region" description="Polar residues" evidence="1">
    <location>
        <begin position="503"/>
        <end position="535"/>
    </location>
</feature>
<feature type="compositionally biased region" description="Basic residues" evidence="1">
    <location>
        <begin position="553"/>
        <end position="565"/>
    </location>
</feature>
<reference evidence="3 4" key="1">
    <citation type="submission" date="2024-10" db="EMBL/GenBank/DDBJ databases">
        <title>Updated reference genomes for cyclostephanoid diatoms.</title>
        <authorList>
            <person name="Roberts W.R."/>
            <person name="Alverson A.J."/>
        </authorList>
    </citation>
    <scope>NUCLEOTIDE SEQUENCE [LARGE SCALE GENOMIC DNA]</scope>
    <source>
        <strain evidence="3 4">AJA010-31</strain>
    </source>
</reference>
<keyword evidence="2" id="KW-0472">Membrane</keyword>
<sequence>MNNTKKGNRKMYQNSHTANHFYSTLTWATLLNCKVLHKHPTAKGRPSTMSYGLATKIASAQESTTYDFSHVSAAAILTIMSSVFSKPFQLNEMIRLTFIVGGGKATRAKYDEGALAACVNGLKGCGYTEDKGAGCVIESAGTYKVQHDTGKNVKTVVVFPLITGGDDEAEEQDDSAEENELIPKGSIGYKIAISPMSTFTNLLSQHCPTYLQKKRCLRTLSGLLTIQASIENKLMVGQQLDPSEQVFYDCATDLKEKMDHVQNEASKHIDEGNVTAEVKKILVDMNEKKINKLLKEDNSAKVADQLKKALARKDSLSRIEINSESALPPLRLESHINTLRKKLLPLKALEEASHQRYLSIAETTALSEMDDIESEIERLETACCGWFEDEEVFAMRVQASRDRFDNMIAARAARKSGATKPAARSIGGSSGGGSTKWILPGEKSKAKNNAWGVGSTKTKSTKGGAVFSAMIMDSSSEEEGSDDENEPVIGVRRPSVPRFVPSQRDNFLSSPVPNNKSVGSASRSVADSTIASATSKIGPPPGYEEQDQADRQKSKKKKKKSKSKKSSGTEDDVDTSAAVKSTATEPNANSAVARADEMSVLHSLGVFASALFNLLYAIVLALLTMLTGLFTGDENSRKKGKRQAA</sequence>
<feature type="region of interest" description="Disordered" evidence="1">
    <location>
        <begin position="415"/>
        <end position="440"/>
    </location>
</feature>
<evidence type="ECO:0000313" key="3">
    <source>
        <dbReference type="EMBL" id="KAL3768229.1"/>
    </source>
</evidence>
<feature type="compositionally biased region" description="Acidic residues" evidence="1">
    <location>
        <begin position="475"/>
        <end position="486"/>
    </location>
</feature>
<evidence type="ECO:0000256" key="2">
    <source>
        <dbReference type="SAM" id="Phobius"/>
    </source>
</evidence>
<dbReference type="AlphaFoldDB" id="A0ABD3MWA0"/>
<evidence type="ECO:0000313" key="4">
    <source>
        <dbReference type="Proteomes" id="UP001530400"/>
    </source>
</evidence>
<organism evidence="3 4">
    <name type="scientific">Cyclotella atomus</name>
    <dbReference type="NCBI Taxonomy" id="382360"/>
    <lineage>
        <taxon>Eukaryota</taxon>
        <taxon>Sar</taxon>
        <taxon>Stramenopiles</taxon>
        <taxon>Ochrophyta</taxon>
        <taxon>Bacillariophyta</taxon>
        <taxon>Coscinodiscophyceae</taxon>
        <taxon>Thalassiosirophycidae</taxon>
        <taxon>Stephanodiscales</taxon>
        <taxon>Stephanodiscaceae</taxon>
        <taxon>Cyclotella</taxon>
    </lineage>
</organism>
<name>A0ABD3MWA0_9STRA</name>
<gene>
    <name evidence="3" type="ORF">ACHAWO_006251</name>
</gene>
<feature type="region of interest" description="Disordered" evidence="1">
    <location>
        <begin position="473"/>
        <end position="591"/>
    </location>
</feature>